<keyword evidence="1" id="KW-0547">Nucleotide-binding</keyword>
<keyword evidence="7" id="KW-0234">DNA repair</keyword>
<keyword evidence="3 10" id="KW-0378">Hydrolase</keyword>
<dbReference type="GO" id="GO:0016787">
    <property type="term" value="F:hydrolase activity"/>
    <property type="evidence" value="ECO:0007669"/>
    <property type="project" value="UniProtKB-KW"/>
</dbReference>
<dbReference type="EC" id="3.6.4.12" evidence="10"/>
<evidence type="ECO:0000256" key="4">
    <source>
        <dbReference type="ARBA" id="ARBA00022806"/>
    </source>
</evidence>
<evidence type="ECO:0000256" key="7">
    <source>
        <dbReference type="ARBA" id="ARBA00023204"/>
    </source>
</evidence>
<dbReference type="InterPro" id="IPR049163">
    <property type="entry name" value="Pif1-like_2B_dom"/>
</dbReference>
<protein>
    <submittedName>
        <fullName evidence="10">PIF1</fullName>
        <ecNumber evidence="10">3.6.4.12</ecNumber>
    </submittedName>
</protein>
<accession>A0A6J8CKM9</accession>
<dbReference type="InterPro" id="IPR027417">
    <property type="entry name" value="P-loop_NTPase"/>
</dbReference>
<gene>
    <name evidence="10" type="ORF">MCOR_30103</name>
</gene>
<evidence type="ECO:0000256" key="6">
    <source>
        <dbReference type="ARBA" id="ARBA00023125"/>
    </source>
</evidence>
<dbReference type="Gene3D" id="3.40.50.300">
    <property type="entry name" value="P-loop containing nucleotide triphosphate hydrolases"/>
    <property type="match status" value="1"/>
</dbReference>
<dbReference type="EMBL" id="CACVKT020005507">
    <property type="protein sequence ID" value="CAC5395430.1"/>
    <property type="molecule type" value="Genomic_DNA"/>
</dbReference>
<evidence type="ECO:0000313" key="10">
    <source>
        <dbReference type="EMBL" id="CAC5395430.1"/>
    </source>
</evidence>
<keyword evidence="5" id="KW-0067">ATP-binding</keyword>
<evidence type="ECO:0000256" key="5">
    <source>
        <dbReference type="ARBA" id="ARBA00022840"/>
    </source>
</evidence>
<organism evidence="10 11">
    <name type="scientific">Mytilus coruscus</name>
    <name type="common">Sea mussel</name>
    <dbReference type="NCBI Taxonomy" id="42192"/>
    <lineage>
        <taxon>Eukaryota</taxon>
        <taxon>Metazoa</taxon>
        <taxon>Spiralia</taxon>
        <taxon>Lophotrochozoa</taxon>
        <taxon>Mollusca</taxon>
        <taxon>Bivalvia</taxon>
        <taxon>Autobranchia</taxon>
        <taxon>Pteriomorphia</taxon>
        <taxon>Mytilida</taxon>
        <taxon>Mytiloidea</taxon>
        <taxon>Mytilidae</taxon>
        <taxon>Mytilinae</taxon>
        <taxon>Mytilus</taxon>
    </lineage>
</organism>
<keyword evidence="2" id="KW-0227">DNA damage</keyword>
<evidence type="ECO:0000259" key="9">
    <source>
        <dbReference type="Pfam" id="PF21530"/>
    </source>
</evidence>
<dbReference type="GO" id="GO:0003678">
    <property type="term" value="F:DNA helicase activity"/>
    <property type="evidence" value="ECO:0007669"/>
    <property type="project" value="UniProtKB-EC"/>
</dbReference>
<reference evidence="10 11" key="1">
    <citation type="submission" date="2020-06" db="EMBL/GenBank/DDBJ databases">
        <authorList>
            <person name="Li R."/>
            <person name="Bekaert M."/>
        </authorList>
    </citation>
    <scope>NUCLEOTIDE SEQUENCE [LARGE SCALE GENOMIC DNA]</scope>
    <source>
        <strain evidence="11">wild</strain>
    </source>
</reference>
<feature type="domain" description="DNA helicase Pif1-like 2B" evidence="9">
    <location>
        <begin position="37"/>
        <end position="68"/>
    </location>
</feature>
<evidence type="ECO:0000313" key="11">
    <source>
        <dbReference type="Proteomes" id="UP000507470"/>
    </source>
</evidence>
<keyword evidence="6" id="KW-0238">DNA-binding</keyword>
<proteinExistence type="predicted"/>
<evidence type="ECO:0000256" key="2">
    <source>
        <dbReference type="ARBA" id="ARBA00022763"/>
    </source>
</evidence>
<dbReference type="PANTHER" id="PTHR47642:SF5">
    <property type="entry name" value="ATP-DEPENDENT DNA HELICASE"/>
    <property type="match status" value="1"/>
</dbReference>
<keyword evidence="8" id="KW-0413">Isomerase</keyword>
<dbReference type="PANTHER" id="PTHR47642">
    <property type="entry name" value="ATP-DEPENDENT DNA HELICASE"/>
    <property type="match status" value="1"/>
</dbReference>
<evidence type="ECO:0000256" key="3">
    <source>
        <dbReference type="ARBA" id="ARBA00022801"/>
    </source>
</evidence>
<dbReference type="SUPFAM" id="SSF52540">
    <property type="entry name" value="P-loop containing nucleoside triphosphate hydrolases"/>
    <property type="match status" value="1"/>
</dbReference>
<dbReference type="InterPro" id="IPR051055">
    <property type="entry name" value="PIF1_helicase"/>
</dbReference>
<dbReference type="Proteomes" id="UP000507470">
    <property type="component" value="Unassembled WGS sequence"/>
</dbReference>
<evidence type="ECO:0000256" key="1">
    <source>
        <dbReference type="ARBA" id="ARBA00022741"/>
    </source>
</evidence>
<dbReference type="Gene3D" id="2.30.30.940">
    <property type="match status" value="1"/>
</dbReference>
<dbReference type="Pfam" id="PF21530">
    <property type="entry name" value="Pif1_2B_dom"/>
    <property type="match status" value="1"/>
</dbReference>
<name>A0A6J8CKM9_MYTCO</name>
<dbReference type="OrthoDB" id="432234at2759"/>
<evidence type="ECO:0000256" key="8">
    <source>
        <dbReference type="ARBA" id="ARBA00023235"/>
    </source>
</evidence>
<keyword evidence="11" id="KW-1185">Reference proteome</keyword>
<sequence>MKPQHFVLIHELQIYFAGEEHVYTATDEGDVKGCSGEKELHLKEGCPVMLIVNLSDELVNGLTGKVTKVTERNINVFFPTLKREVNVQKFSFTKYSAKLKRDVGCRMQFPLKLAYASTIHKAQGMTLDRVRLDCKKMFQYGQLAVGLSRERLKKGLQVLNFSKLLLKPPPPLITDFLQREPLPVEVDFSCCMGTKHLVSGKSLQSYTCCVSNNNVHSKEGSSKAGYRKNPIVQEALKQAEEDKGKTFHNSPAGVGKTRYIAGWCLFELMKKRKKGIISSMYNRSKVHITEKLIREKEIIEHLEIFQLHEPKDQESLQEIERKQNIRRGLTHVSDKCADFFVELDVKVQKLQTSANLNIHGSKFPNFIKNVLRNDKI</sequence>
<dbReference type="CDD" id="cd18809">
    <property type="entry name" value="SF1_C_RecD"/>
    <property type="match status" value="1"/>
</dbReference>
<keyword evidence="4" id="KW-0347">Helicase</keyword>
<dbReference type="AlphaFoldDB" id="A0A6J8CKM9"/>